<accession>A0ABS4WQM9</accession>
<organism evidence="8 9">
    <name type="scientific">Microbacterium phyllosphaerae</name>
    <dbReference type="NCBI Taxonomy" id="124798"/>
    <lineage>
        <taxon>Bacteria</taxon>
        <taxon>Bacillati</taxon>
        <taxon>Actinomycetota</taxon>
        <taxon>Actinomycetes</taxon>
        <taxon>Micrococcales</taxon>
        <taxon>Microbacteriaceae</taxon>
        <taxon>Microbacterium</taxon>
    </lineage>
</organism>
<dbReference type="Pfam" id="PF02631">
    <property type="entry name" value="RecX_HTH2"/>
    <property type="match status" value="1"/>
</dbReference>
<evidence type="ECO:0000259" key="7">
    <source>
        <dbReference type="Pfam" id="PF02631"/>
    </source>
</evidence>
<dbReference type="EMBL" id="JAGIOA010000001">
    <property type="protein sequence ID" value="MBP2378516.1"/>
    <property type="molecule type" value="Genomic_DNA"/>
</dbReference>
<dbReference type="InterPro" id="IPR053924">
    <property type="entry name" value="RecX_HTH_2nd"/>
</dbReference>
<feature type="compositionally biased region" description="Basic and acidic residues" evidence="6">
    <location>
        <begin position="1"/>
        <end position="10"/>
    </location>
</feature>
<sequence>MSEGGGERDQLAPVIPLFGRTAARSGSTGDGSGAGGPARDDRTGSGRAGAGTDGLAEVTGSSDAGARSGSELAENSRADVSTWNSTWSDLGSTKASTPDSRDPSDRHPARGAAARSAPRLRALQPSDDLGGEVGGVDPARVREAAEEILVRKLRSRSLSISEARMVLKGYEQDGARLDSGAIDDVLDDFCRRGYLDDALLAGQLVTSGVERKGQGRVALSRALAQRGIPRDVVDAALDELPDDDAERALEYARTKARGLSRLDGDTALRRLVGQLSRRGYNGSVAMTAAKRALAEASFGGSTSGVRFVDSD</sequence>
<dbReference type="InterPro" id="IPR003783">
    <property type="entry name" value="Regulatory_RecX"/>
</dbReference>
<name>A0ABS4WQM9_9MICO</name>
<dbReference type="HAMAP" id="MF_01114">
    <property type="entry name" value="RecX"/>
    <property type="match status" value="1"/>
</dbReference>
<comment type="subcellular location">
    <subcellularLocation>
        <location evidence="1 5">Cytoplasm</location>
    </subcellularLocation>
</comment>
<evidence type="ECO:0000256" key="1">
    <source>
        <dbReference type="ARBA" id="ARBA00004496"/>
    </source>
</evidence>
<evidence type="ECO:0000256" key="5">
    <source>
        <dbReference type="HAMAP-Rule" id="MF_01114"/>
    </source>
</evidence>
<evidence type="ECO:0000313" key="8">
    <source>
        <dbReference type="EMBL" id="MBP2378516.1"/>
    </source>
</evidence>
<evidence type="ECO:0000313" key="9">
    <source>
        <dbReference type="Proteomes" id="UP000703720"/>
    </source>
</evidence>
<evidence type="ECO:0000256" key="3">
    <source>
        <dbReference type="ARBA" id="ARBA00018111"/>
    </source>
</evidence>
<protein>
    <recommendedName>
        <fullName evidence="3 5">Regulatory protein RecX</fullName>
    </recommendedName>
</protein>
<gene>
    <name evidence="5" type="primary">recX</name>
    <name evidence="8" type="ORF">JOF42_002011</name>
</gene>
<dbReference type="RefSeq" id="WP_245340779.1">
    <property type="nucleotide sequence ID" value="NZ_BAAAIO010000001.1"/>
</dbReference>
<feature type="domain" description="RecX second three-helical" evidence="7">
    <location>
        <begin position="196"/>
        <end position="237"/>
    </location>
</feature>
<dbReference type="PANTHER" id="PTHR33602:SF1">
    <property type="entry name" value="REGULATORY PROTEIN RECX FAMILY PROTEIN"/>
    <property type="match status" value="1"/>
</dbReference>
<comment type="caution">
    <text evidence="8">The sequence shown here is derived from an EMBL/GenBank/DDBJ whole genome shotgun (WGS) entry which is preliminary data.</text>
</comment>
<feature type="compositionally biased region" description="Basic and acidic residues" evidence="6">
    <location>
        <begin position="99"/>
        <end position="108"/>
    </location>
</feature>
<keyword evidence="9" id="KW-1185">Reference proteome</keyword>
<dbReference type="InterPro" id="IPR036388">
    <property type="entry name" value="WH-like_DNA-bd_sf"/>
</dbReference>
<comment type="similarity">
    <text evidence="2 5">Belongs to the RecX family.</text>
</comment>
<keyword evidence="4 5" id="KW-0963">Cytoplasm</keyword>
<feature type="compositionally biased region" description="Polar residues" evidence="6">
    <location>
        <begin position="78"/>
        <end position="98"/>
    </location>
</feature>
<evidence type="ECO:0000256" key="6">
    <source>
        <dbReference type="SAM" id="MobiDB-lite"/>
    </source>
</evidence>
<dbReference type="Proteomes" id="UP000703720">
    <property type="component" value="Unassembled WGS sequence"/>
</dbReference>
<feature type="compositionally biased region" description="Low complexity" evidence="6">
    <location>
        <begin position="110"/>
        <end position="123"/>
    </location>
</feature>
<evidence type="ECO:0000256" key="4">
    <source>
        <dbReference type="ARBA" id="ARBA00022490"/>
    </source>
</evidence>
<evidence type="ECO:0000256" key="2">
    <source>
        <dbReference type="ARBA" id="ARBA00009695"/>
    </source>
</evidence>
<dbReference type="PANTHER" id="PTHR33602">
    <property type="entry name" value="REGULATORY PROTEIN RECX FAMILY PROTEIN"/>
    <property type="match status" value="1"/>
</dbReference>
<comment type="function">
    <text evidence="5">Modulates RecA activity.</text>
</comment>
<proteinExistence type="inferred from homology"/>
<feature type="region of interest" description="Disordered" evidence="6">
    <location>
        <begin position="1"/>
        <end position="136"/>
    </location>
</feature>
<dbReference type="Gene3D" id="1.10.10.10">
    <property type="entry name" value="Winged helix-like DNA-binding domain superfamily/Winged helix DNA-binding domain"/>
    <property type="match status" value="1"/>
</dbReference>
<reference evidence="8 9" key="1">
    <citation type="submission" date="2021-03" db="EMBL/GenBank/DDBJ databases">
        <title>Sequencing the genomes of 1000 actinobacteria strains.</title>
        <authorList>
            <person name="Klenk H.-P."/>
        </authorList>
    </citation>
    <scope>NUCLEOTIDE SEQUENCE [LARGE SCALE GENOMIC DNA]</scope>
    <source>
        <strain evidence="8 9">DSM 13468</strain>
    </source>
</reference>